<evidence type="ECO:0000256" key="2">
    <source>
        <dbReference type="SAM" id="SignalP"/>
    </source>
</evidence>
<dbReference type="RefSeq" id="WP_204972784.1">
    <property type="nucleotide sequence ID" value="NZ_JAAZTS010000022.1"/>
</dbReference>
<keyword evidence="4" id="KW-1185">Reference proteome</keyword>
<dbReference type="InterPro" id="IPR032242">
    <property type="entry name" value="DUF5043"/>
</dbReference>
<evidence type="ECO:0000313" key="4">
    <source>
        <dbReference type="Proteomes" id="UP000698924"/>
    </source>
</evidence>
<proteinExistence type="predicted"/>
<accession>A0AA40ZV19</accession>
<feature type="compositionally biased region" description="Basic and acidic residues" evidence="1">
    <location>
        <begin position="221"/>
        <end position="237"/>
    </location>
</feature>
<keyword evidence="2" id="KW-0732">Signal</keyword>
<dbReference type="Proteomes" id="UP000698924">
    <property type="component" value="Unassembled WGS sequence"/>
</dbReference>
<sequence>MRTFRIFIAMMFGISALHAQTGYYSETKTFYEDGYTYQCDVENGVLATLYNKDVKYYGKVKIDKRTGEEYEFHFENPPHIEDETWSKPKAFEIVNQAFSPEQKAQLQGDELLIGLYIDSQTGKIADVVFDFPAVAGMNEFHTIPVSVYRQIEVELKKNVWFTPTEEGKNLSYIYQCWMQDPNITLRSNPRTPLGPPLKPGNDSLFDDNIRREDETVVNPRKAADHTAADSTDVGKNK</sequence>
<dbReference type="EMBL" id="JACJMO010000023">
    <property type="protein sequence ID" value="MBM6858367.1"/>
    <property type="molecule type" value="Genomic_DNA"/>
</dbReference>
<evidence type="ECO:0000313" key="3">
    <source>
        <dbReference type="EMBL" id="MBM6858367.1"/>
    </source>
</evidence>
<gene>
    <name evidence="3" type="ORF">H6D15_12285</name>
</gene>
<feature type="region of interest" description="Disordered" evidence="1">
    <location>
        <begin position="187"/>
        <end position="237"/>
    </location>
</feature>
<name>A0AA40ZV19_9BACT</name>
<protein>
    <submittedName>
        <fullName evidence="3">DUF5043 domain-containing protein</fullName>
    </submittedName>
</protein>
<reference evidence="3 4" key="1">
    <citation type="journal article" date="2021" name="Sci. Rep.">
        <title>The distribution of antibiotic resistance genes in chicken gut microbiota commensals.</title>
        <authorList>
            <person name="Juricova H."/>
            <person name="Matiasovicova J."/>
            <person name="Kubasova T."/>
            <person name="Cejkova D."/>
            <person name="Rychlik I."/>
        </authorList>
    </citation>
    <scope>NUCLEOTIDE SEQUENCE [LARGE SCALE GENOMIC DNA]</scope>
    <source>
        <strain evidence="3 4">An421</strain>
    </source>
</reference>
<dbReference type="Pfam" id="PF16446">
    <property type="entry name" value="DUF5043"/>
    <property type="match status" value="1"/>
</dbReference>
<comment type="caution">
    <text evidence="3">The sequence shown here is derived from an EMBL/GenBank/DDBJ whole genome shotgun (WGS) entry which is preliminary data.</text>
</comment>
<feature type="chain" id="PRO_5041467180" evidence="2">
    <location>
        <begin position="20"/>
        <end position="237"/>
    </location>
</feature>
<organism evidence="3 4">
    <name type="scientific">Caecibacteroides pullorum</name>
    <dbReference type="NCBI Taxonomy" id="2725562"/>
    <lineage>
        <taxon>Bacteria</taxon>
        <taxon>Pseudomonadati</taxon>
        <taxon>Bacteroidota</taxon>
        <taxon>Bacteroidia</taxon>
        <taxon>Bacteroidales</taxon>
        <taxon>Bacteroidaceae</taxon>
        <taxon>Caecibacteroides</taxon>
    </lineage>
</organism>
<dbReference type="AlphaFoldDB" id="A0AA40ZV19"/>
<feature type="signal peptide" evidence="2">
    <location>
        <begin position="1"/>
        <end position="19"/>
    </location>
</feature>
<evidence type="ECO:0000256" key="1">
    <source>
        <dbReference type="SAM" id="MobiDB-lite"/>
    </source>
</evidence>